<proteinExistence type="predicted"/>
<name>A0A6J4V9Q2_9BACT</name>
<protein>
    <submittedName>
        <fullName evidence="1">Uncharacterized protein</fullName>
    </submittedName>
</protein>
<evidence type="ECO:0000313" key="1">
    <source>
        <dbReference type="EMBL" id="CAA9573000.1"/>
    </source>
</evidence>
<gene>
    <name evidence="1" type="ORF">AVDCRST_MAG49-3838</name>
</gene>
<organism evidence="1">
    <name type="scientific">uncultured Thermomicrobiales bacterium</name>
    <dbReference type="NCBI Taxonomy" id="1645740"/>
    <lineage>
        <taxon>Bacteria</taxon>
        <taxon>Pseudomonadati</taxon>
        <taxon>Thermomicrobiota</taxon>
        <taxon>Thermomicrobia</taxon>
        <taxon>Thermomicrobiales</taxon>
        <taxon>environmental samples</taxon>
    </lineage>
</organism>
<dbReference type="AlphaFoldDB" id="A0A6J4V9Q2"/>
<dbReference type="EMBL" id="CADCWG010000270">
    <property type="protein sequence ID" value="CAA9573000.1"/>
    <property type="molecule type" value="Genomic_DNA"/>
</dbReference>
<accession>A0A6J4V9Q2</accession>
<reference evidence="1" key="1">
    <citation type="submission" date="2020-02" db="EMBL/GenBank/DDBJ databases">
        <authorList>
            <person name="Meier V. D."/>
        </authorList>
    </citation>
    <scope>NUCLEOTIDE SEQUENCE</scope>
    <source>
        <strain evidence="1">AVDCRST_MAG49</strain>
    </source>
</reference>
<sequence>MSLPSPPDAGAVRAAAFLAQVLGLADDPVLLAEGLAQIRDEAPTTVYSTELASTVGPAAFLVYAYDLVGDPAGDGGTVDGRARYDADLTTLQEAAARDSPGPRLLASAQTESEGFLLATTPATFRAMTGAAAEAATEPVATDGDATPSRREAAGALLDLLRAADAQASAWLAAVRSEGGDPTADDPAGDALAFDDVETELALFLLDERGIRSLLQAVNTVITAARRQAEGRPGPDAVEKSDR</sequence>